<organism evidence="3 4">
    <name type="scientific">Pelagibacterium halotolerans (strain DSM 22347 / JCM 15775 / CGMCC 1.7692 / B2)</name>
    <dbReference type="NCBI Taxonomy" id="1082931"/>
    <lineage>
        <taxon>Bacteria</taxon>
        <taxon>Pseudomonadati</taxon>
        <taxon>Pseudomonadota</taxon>
        <taxon>Alphaproteobacteria</taxon>
        <taxon>Hyphomicrobiales</taxon>
        <taxon>Devosiaceae</taxon>
        <taxon>Pelagibacterium</taxon>
    </lineage>
</organism>
<evidence type="ECO:0000313" key="3">
    <source>
        <dbReference type="EMBL" id="AEQ53001.1"/>
    </source>
</evidence>
<dbReference type="HOGENOM" id="CLU_165255_5_1_5"/>
<sequence>MSDIVIDARGLKCPLPVLKLEKALAGVGAGNTIAVLATDPVARIDIALYCRQQGHGLAMREEDAATRYEVTKARAGE</sequence>
<dbReference type="KEGG" id="phl:KKY_3008"/>
<dbReference type="PROSITE" id="PS01148">
    <property type="entry name" value="UPF0033"/>
    <property type="match status" value="1"/>
</dbReference>
<name>G4RFJ9_PELHB</name>
<dbReference type="Pfam" id="PF01206">
    <property type="entry name" value="TusA"/>
    <property type="match status" value="1"/>
</dbReference>
<reference evidence="3 4" key="1">
    <citation type="journal article" date="2012" name="J. Bacteriol.">
        <title>Complete genome sequence of Pelagibacterium halotolerans B2T.</title>
        <authorList>
            <person name="Huo Y.Y."/>
            <person name="Cheng H."/>
            <person name="Han X.F."/>
            <person name="Jiang X.W."/>
            <person name="Sun C."/>
            <person name="Zhang X.Q."/>
            <person name="Zhu X.F."/>
            <person name="Liu Y.F."/>
            <person name="Li P.F."/>
            <person name="Ni P.X."/>
            <person name="Wu M."/>
        </authorList>
    </citation>
    <scope>NUCLEOTIDE SEQUENCE [LARGE SCALE GENOMIC DNA]</scope>
    <source>
        <strain evidence="4">DSM 22347 / JCM 15775 / CGMCC 1.7692 / B2</strain>
    </source>
</reference>
<dbReference type="AlphaFoldDB" id="G4RFJ9"/>
<comment type="similarity">
    <text evidence="1">Belongs to the sulfur carrier protein TusA family.</text>
</comment>
<keyword evidence="4" id="KW-1185">Reference proteome</keyword>
<proteinExistence type="inferred from homology"/>
<dbReference type="STRING" id="1082931.KKY_3008"/>
<protein>
    <recommendedName>
        <fullName evidence="2">UPF0033 domain-containing protein</fullName>
    </recommendedName>
</protein>
<evidence type="ECO:0000313" key="4">
    <source>
        <dbReference type="Proteomes" id="UP000008850"/>
    </source>
</evidence>
<dbReference type="PANTHER" id="PTHR33279:SF6">
    <property type="entry name" value="SULFUR CARRIER PROTEIN YEDF-RELATED"/>
    <property type="match status" value="1"/>
</dbReference>
<evidence type="ECO:0000259" key="2">
    <source>
        <dbReference type="PROSITE" id="PS01148"/>
    </source>
</evidence>
<accession>G4RFJ9</accession>
<gene>
    <name evidence="3" type="ordered locus">KKY_3008</name>
</gene>
<dbReference type="RefSeq" id="WP_014132148.1">
    <property type="nucleotide sequence ID" value="NC_016078.1"/>
</dbReference>
<evidence type="ECO:0000256" key="1">
    <source>
        <dbReference type="ARBA" id="ARBA00008984"/>
    </source>
</evidence>
<feature type="domain" description="UPF0033" evidence="2">
    <location>
        <begin position="6"/>
        <end position="30"/>
    </location>
</feature>
<dbReference type="PANTHER" id="PTHR33279">
    <property type="entry name" value="SULFUR CARRIER PROTEIN YEDF-RELATED"/>
    <property type="match status" value="1"/>
</dbReference>
<dbReference type="SUPFAM" id="SSF64307">
    <property type="entry name" value="SirA-like"/>
    <property type="match status" value="1"/>
</dbReference>
<dbReference type="Proteomes" id="UP000008850">
    <property type="component" value="Chromosome"/>
</dbReference>
<dbReference type="eggNOG" id="COG0425">
    <property type="taxonomic scope" value="Bacteria"/>
</dbReference>
<dbReference type="CDD" id="cd00291">
    <property type="entry name" value="SirA_YedF_YeeD"/>
    <property type="match status" value="1"/>
</dbReference>
<dbReference type="InterPro" id="IPR036868">
    <property type="entry name" value="TusA-like_sf"/>
</dbReference>
<dbReference type="InterPro" id="IPR001455">
    <property type="entry name" value="TusA-like"/>
</dbReference>
<dbReference type="EMBL" id="CP003075">
    <property type="protein sequence ID" value="AEQ53001.1"/>
    <property type="molecule type" value="Genomic_DNA"/>
</dbReference>
<dbReference type="Gene3D" id="3.30.110.40">
    <property type="entry name" value="TusA-like domain"/>
    <property type="match status" value="1"/>
</dbReference>